<reference evidence="2" key="1">
    <citation type="journal article" date="2008" name="Nat. Genet.">
        <title>The Pristionchus pacificus genome provides a unique perspective on nematode lifestyle and parasitism.</title>
        <authorList>
            <person name="Dieterich C."/>
            <person name="Clifton S.W."/>
            <person name="Schuster L.N."/>
            <person name="Chinwalla A."/>
            <person name="Delehaunty K."/>
            <person name="Dinkelacker I."/>
            <person name="Fulton L."/>
            <person name="Fulton R."/>
            <person name="Godfrey J."/>
            <person name="Minx P."/>
            <person name="Mitreva M."/>
            <person name="Roeseler W."/>
            <person name="Tian H."/>
            <person name="Witte H."/>
            <person name="Yang S.P."/>
            <person name="Wilson R.K."/>
            <person name="Sommer R.J."/>
        </authorList>
    </citation>
    <scope>NUCLEOTIDE SEQUENCE [LARGE SCALE GENOMIC DNA]</scope>
    <source>
        <strain evidence="2">PS312</strain>
    </source>
</reference>
<evidence type="ECO:0000313" key="2">
    <source>
        <dbReference type="Proteomes" id="UP000005239"/>
    </source>
</evidence>
<sequence>MNAGLVSFLSETPILPILQITVNSVLILIALFLLLVLKNTKLHVNCRFLFTLWAIGSMLVFFCHSLLGIINIFDEDGYIPDNIIVPARRNNVYKFEMSIIFFTICLEVMLTSERALSSVDPESYYNKNKLAVKHLLPSLSAAMILAILINTYATSYCKRRDQELYGKSALNARYQVKESFDMASAMQPALMISVCMKVSRICPLTAGLSNTVNTTFLASCYALEEGTHHCVPLIFELHFGILETLYSLNMSLNGGFLMLWLLRKHPRLRRNAEKLLARLRCSTTTPVGSSNLVRVEPQLNEGEVYFDALKRSWM</sequence>
<accession>A0A8R1Z5P5</accession>
<dbReference type="PANTHER" id="PTHR47521">
    <property type="entry name" value="SERPENTINE RECEPTOR, CLASS E (EPSILON)-RELATED"/>
    <property type="match status" value="1"/>
</dbReference>
<name>A0A2A6CJJ7_PRIPA</name>
<dbReference type="EnsemblMetazoa" id="PPA41541.1">
    <property type="protein sequence ID" value="PPA41541.1"/>
    <property type="gene ID" value="WBGene00279910"/>
</dbReference>
<accession>A0A2A6CJJ7</accession>
<reference evidence="1" key="2">
    <citation type="submission" date="2022-06" db="UniProtKB">
        <authorList>
            <consortium name="EnsemblMetazoa"/>
        </authorList>
    </citation>
    <scope>IDENTIFICATION</scope>
    <source>
        <strain evidence="1">PS312</strain>
    </source>
</reference>
<protein>
    <submittedName>
        <fullName evidence="1">Uncharacterized protein</fullName>
    </submittedName>
</protein>
<dbReference type="InterPro" id="IPR052860">
    <property type="entry name" value="NRL-GPCR1"/>
</dbReference>
<dbReference type="Proteomes" id="UP000005239">
    <property type="component" value="Unassembled WGS sequence"/>
</dbReference>
<proteinExistence type="predicted"/>
<keyword evidence="2" id="KW-1185">Reference proteome</keyword>
<dbReference type="PANTHER" id="PTHR47521:SF18">
    <property type="entry name" value="G PROTEIN-COUPLED RECEPTOR-RELATED"/>
    <property type="match status" value="1"/>
</dbReference>
<gene>
    <name evidence="1" type="primary">WBGene00279910</name>
</gene>
<evidence type="ECO:0000313" key="1">
    <source>
        <dbReference type="EnsemblMetazoa" id="PPA41541.1"/>
    </source>
</evidence>
<dbReference type="AlphaFoldDB" id="A0A2A6CJJ7"/>
<organism evidence="1 2">
    <name type="scientific">Pristionchus pacificus</name>
    <name type="common">Parasitic nematode worm</name>
    <dbReference type="NCBI Taxonomy" id="54126"/>
    <lineage>
        <taxon>Eukaryota</taxon>
        <taxon>Metazoa</taxon>
        <taxon>Ecdysozoa</taxon>
        <taxon>Nematoda</taxon>
        <taxon>Chromadorea</taxon>
        <taxon>Rhabditida</taxon>
        <taxon>Rhabditina</taxon>
        <taxon>Diplogasteromorpha</taxon>
        <taxon>Diplogasteroidea</taxon>
        <taxon>Neodiplogasteridae</taxon>
        <taxon>Pristionchus</taxon>
    </lineage>
</organism>